<dbReference type="EMBL" id="CAJZBQ010000035">
    <property type="protein sequence ID" value="CAG9323887.1"/>
    <property type="molecule type" value="Genomic_DNA"/>
</dbReference>
<feature type="compositionally biased region" description="Polar residues" evidence="1">
    <location>
        <begin position="18"/>
        <end position="31"/>
    </location>
</feature>
<dbReference type="Proteomes" id="UP001162131">
    <property type="component" value="Unassembled WGS sequence"/>
</dbReference>
<sequence>MDNPSENLTMIEHDSVESKNASFSVNLNLPPSDSSDSRSSQESSSSGEEESESQVQQKWKFSIVLMKTILETLHGVIRAKLRIAKAKYFYKWRKMPKIDHKPLIALKIRSKVQILLNVFNSYWKRRISSAFIKLEEQNLVYKISEDIEIKSKETEKKFKQRLKEVSEAANKIYHKQEKLEKKSNACFQQENLYKKTIKSLNAEYLREREIISKIDSDKQSYSILTALEVENQQLKSDLEDIESRVVSFFDDLSGMIDSHQARVWVKSNKTGSVKL</sequence>
<protein>
    <submittedName>
        <fullName evidence="2">Uncharacterized protein</fullName>
    </submittedName>
</protein>
<reference evidence="2" key="1">
    <citation type="submission" date="2021-09" db="EMBL/GenBank/DDBJ databases">
        <authorList>
            <consortium name="AG Swart"/>
            <person name="Singh M."/>
            <person name="Singh A."/>
            <person name="Seah K."/>
            <person name="Emmerich C."/>
        </authorList>
    </citation>
    <scope>NUCLEOTIDE SEQUENCE</scope>
    <source>
        <strain evidence="2">ATCC30299</strain>
    </source>
</reference>
<comment type="caution">
    <text evidence="2">The sequence shown here is derived from an EMBL/GenBank/DDBJ whole genome shotgun (WGS) entry which is preliminary data.</text>
</comment>
<dbReference type="AlphaFoldDB" id="A0AAU9JAA7"/>
<feature type="compositionally biased region" description="Low complexity" evidence="1">
    <location>
        <begin position="32"/>
        <end position="46"/>
    </location>
</feature>
<organism evidence="2 3">
    <name type="scientific">Blepharisma stoltei</name>
    <dbReference type="NCBI Taxonomy" id="1481888"/>
    <lineage>
        <taxon>Eukaryota</taxon>
        <taxon>Sar</taxon>
        <taxon>Alveolata</taxon>
        <taxon>Ciliophora</taxon>
        <taxon>Postciliodesmatophora</taxon>
        <taxon>Heterotrichea</taxon>
        <taxon>Heterotrichida</taxon>
        <taxon>Blepharismidae</taxon>
        <taxon>Blepharisma</taxon>
    </lineage>
</organism>
<keyword evidence="3" id="KW-1185">Reference proteome</keyword>
<feature type="region of interest" description="Disordered" evidence="1">
    <location>
        <begin position="1"/>
        <end position="53"/>
    </location>
</feature>
<proteinExistence type="predicted"/>
<gene>
    <name evidence="2" type="ORF">BSTOLATCC_MIC34923</name>
</gene>
<evidence type="ECO:0000313" key="3">
    <source>
        <dbReference type="Proteomes" id="UP001162131"/>
    </source>
</evidence>
<evidence type="ECO:0000256" key="1">
    <source>
        <dbReference type="SAM" id="MobiDB-lite"/>
    </source>
</evidence>
<name>A0AAU9JAA7_9CILI</name>
<accession>A0AAU9JAA7</accession>
<evidence type="ECO:0000313" key="2">
    <source>
        <dbReference type="EMBL" id="CAG9323887.1"/>
    </source>
</evidence>